<dbReference type="PANTHER" id="PTHR11073:SF2">
    <property type="entry name" value="CALRETICULIN"/>
    <property type="match status" value="1"/>
</dbReference>
<evidence type="ECO:0000256" key="12">
    <source>
        <dbReference type="PIRNR" id="PIRNR002356"/>
    </source>
</evidence>
<dbReference type="GO" id="GO:0030246">
    <property type="term" value="F:carbohydrate binding"/>
    <property type="evidence" value="ECO:0007669"/>
    <property type="project" value="UniProtKB-KW"/>
</dbReference>
<evidence type="ECO:0000256" key="15">
    <source>
        <dbReference type="RuleBase" id="RU362126"/>
    </source>
</evidence>
<evidence type="ECO:0000313" key="17">
    <source>
        <dbReference type="EnsemblMetazoa" id="PPAI000524-PA"/>
    </source>
</evidence>
<comment type="subcellular location">
    <subcellularLocation>
        <location evidence="1 12">Endoplasmic reticulum lumen</location>
    </subcellularLocation>
</comment>
<dbReference type="InterPro" id="IPR013320">
    <property type="entry name" value="ConA-like_dom_sf"/>
</dbReference>
<dbReference type="GO" id="GO:0005788">
    <property type="term" value="C:endoplasmic reticulum lumen"/>
    <property type="evidence" value="ECO:0007669"/>
    <property type="project" value="UniProtKB-SubCell"/>
</dbReference>
<keyword evidence="9" id="KW-0862">Zinc</keyword>
<keyword evidence="5 15" id="KW-0732">Signal</keyword>
<evidence type="ECO:0000256" key="13">
    <source>
        <dbReference type="PIRSR" id="PIRSR002356-1"/>
    </source>
</evidence>
<evidence type="ECO:0000256" key="14">
    <source>
        <dbReference type="PIRSR" id="PIRSR002356-3"/>
    </source>
</evidence>
<dbReference type="FunFam" id="2.10.250.10:FF:000002">
    <property type="entry name" value="Calreticulin"/>
    <property type="match status" value="1"/>
</dbReference>
<dbReference type="InterPro" id="IPR009169">
    <property type="entry name" value="Calreticulin"/>
</dbReference>
<dbReference type="PROSITE" id="PS00803">
    <property type="entry name" value="CALRETICULIN_1"/>
    <property type="match status" value="1"/>
</dbReference>
<evidence type="ECO:0000256" key="3">
    <source>
        <dbReference type="ARBA" id="ARBA00015837"/>
    </source>
</evidence>
<evidence type="ECO:0000256" key="4">
    <source>
        <dbReference type="ARBA" id="ARBA00022723"/>
    </source>
</evidence>
<feature type="binding site" evidence="13">
    <location>
        <position position="129"/>
    </location>
    <ligand>
        <name>an alpha-D-glucoside</name>
        <dbReference type="ChEBI" id="CHEBI:22390"/>
    </ligand>
</feature>
<feature type="signal peptide" evidence="15">
    <location>
        <begin position="1"/>
        <end position="19"/>
    </location>
</feature>
<feature type="binding site" evidence="13">
    <location>
        <position position="148"/>
    </location>
    <ligand>
        <name>an alpha-D-glucoside</name>
        <dbReference type="ChEBI" id="CHEBI:22390"/>
    </ligand>
</feature>
<name>A0A1B0CZK2_PHLPP</name>
<feature type="binding site" evidence="13">
    <location>
        <position position="155"/>
    </location>
    <ligand>
        <name>an alpha-D-glucoside</name>
        <dbReference type="ChEBI" id="CHEBI:22390"/>
    </ligand>
</feature>
<keyword evidence="4" id="KW-0479">Metal-binding</keyword>
<feature type="disulfide bond" evidence="14">
    <location>
        <begin position="125"/>
        <end position="157"/>
    </location>
</feature>
<protein>
    <recommendedName>
        <fullName evidence="3 12">Calreticulin</fullName>
    </recommendedName>
</protein>
<evidence type="ECO:0000313" key="18">
    <source>
        <dbReference type="Proteomes" id="UP000092462"/>
    </source>
</evidence>
<dbReference type="SUPFAM" id="SSF49899">
    <property type="entry name" value="Concanavalin A-like lectins/glucanases"/>
    <property type="match status" value="1"/>
</dbReference>
<dbReference type="AlphaFoldDB" id="A0A1B0CZK2"/>
<dbReference type="PROSITE" id="PS00804">
    <property type="entry name" value="CALRETICULIN_2"/>
    <property type="match status" value="1"/>
</dbReference>
<accession>A0A1B0CZK2</accession>
<keyword evidence="14" id="KW-1015">Disulfide bond</keyword>
<dbReference type="PIRSF" id="PIRSF002356">
    <property type="entry name" value="Calreticulin"/>
    <property type="match status" value="1"/>
</dbReference>
<dbReference type="PANTHER" id="PTHR11073">
    <property type="entry name" value="CALRETICULIN AND CALNEXIN"/>
    <property type="match status" value="1"/>
</dbReference>
<evidence type="ECO:0000256" key="9">
    <source>
        <dbReference type="ARBA" id="ARBA00022833"/>
    </source>
</evidence>
<evidence type="ECO:0000256" key="11">
    <source>
        <dbReference type="ARBA" id="ARBA00023186"/>
    </source>
</evidence>
<evidence type="ECO:0000256" key="6">
    <source>
        <dbReference type="ARBA" id="ARBA00022734"/>
    </source>
</evidence>
<dbReference type="GO" id="GO:0005789">
    <property type="term" value="C:endoplasmic reticulum membrane"/>
    <property type="evidence" value="ECO:0007669"/>
    <property type="project" value="TreeGrafter"/>
</dbReference>
<evidence type="ECO:0000256" key="7">
    <source>
        <dbReference type="ARBA" id="ARBA00022737"/>
    </source>
</evidence>
<dbReference type="EnsemblMetazoa" id="PPAI000524-RA">
    <property type="protein sequence ID" value="PPAI000524-PA"/>
    <property type="gene ID" value="PPAI000524"/>
</dbReference>
<dbReference type="GO" id="GO:0005509">
    <property type="term" value="F:calcium ion binding"/>
    <property type="evidence" value="ECO:0007669"/>
    <property type="project" value="InterPro"/>
</dbReference>
<feature type="compositionally biased region" description="Basic and acidic residues" evidence="16">
    <location>
        <begin position="372"/>
        <end position="397"/>
    </location>
</feature>
<keyword evidence="6" id="KW-0430">Lectin</keyword>
<dbReference type="InterPro" id="IPR001580">
    <property type="entry name" value="Calret/calnex"/>
</dbReference>
<comment type="similarity">
    <text evidence="2 12 15">Belongs to the calreticulin family.</text>
</comment>
<feature type="binding site" evidence="13">
    <location>
        <position position="131"/>
    </location>
    <ligand>
        <name>an alpha-D-glucoside</name>
        <dbReference type="ChEBI" id="CHEBI:22390"/>
    </ligand>
</feature>
<keyword evidence="18" id="KW-1185">Reference proteome</keyword>
<dbReference type="PRINTS" id="PR00626">
    <property type="entry name" value="CALRETICULIN"/>
</dbReference>
<dbReference type="InterPro" id="IPR009033">
    <property type="entry name" value="Calreticulin/calnexin_P_dom_sf"/>
</dbReference>
<feature type="region of interest" description="Disordered" evidence="16">
    <location>
        <begin position="225"/>
        <end position="277"/>
    </location>
</feature>
<dbReference type="Proteomes" id="UP000092462">
    <property type="component" value="Unassembled WGS sequence"/>
</dbReference>
<dbReference type="EMBL" id="AJVK01009612">
    <property type="status" value="NOT_ANNOTATED_CDS"/>
    <property type="molecule type" value="Genomic_DNA"/>
</dbReference>
<dbReference type="VEuPathDB" id="VectorBase:PPAI000524"/>
<dbReference type="GO" id="GO:0036503">
    <property type="term" value="P:ERAD pathway"/>
    <property type="evidence" value="ECO:0007669"/>
    <property type="project" value="TreeGrafter"/>
</dbReference>
<reference evidence="17" key="1">
    <citation type="submission" date="2022-08" db="UniProtKB">
        <authorList>
            <consortium name="EnsemblMetazoa"/>
        </authorList>
    </citation>
    <scope>IDENTIFICATION</scope>
    <source>
        <strain evidence="17">Israel</strain>
    </source>
</reference>
<dbReference type="PROSITE" id="PS00805">
    <property type="entry name" value="CALRETICULIN_REPEAT"/>
    <property type="match status" value="1"/>
</dbReference>
<feature type="compositionally biased region" description="Acidic residues" evidence="16">
    <location>
        <begin position="398"/>
        <end position="426"/>
    </location>
</feature>
<dbReference type="GO" id="GO:0051082">
    <property type="term" value="F:unfolded protein binding"/>
    <property type="evidence" value="ECO:0007669"/>
    <property type="project" value="InterPro"/>
</dbReference>
<keyword evidence="8 12" id="KW-0256">Endoplasmic reticulum</keyword>
<sequence>MKFSAIAILLVASLAATKCEVFFEEKFLDDTWQETWTYSKHPGKEFGKFVRTSGKFFNDEEADKGKWTCLNTCHFSLMSLGMMKSLQTSEDARFYALSTKFTPFTNKDKPLVVQFSVKHEQNIDCGGGYLKVFDCSLEEKDMHGESPYLIMFGPDICGPGTKKVHVIFNYNGKNHLINKEIRCKDDVYTHFYTLIVQPDGTYQVLIDNEKVESGVLEEDWDFLPPKKIKDPEAKKPEDWDERATIPDPDDKKPEDWDKPEHIPDPDATKPDDWDEEMDGEWEPPMIDNPEYKGEWAPKQIDNPNYKGIWKHPEIDNPEYTPDENLYLHEEVCAVGLDLWQVKSGTIFDNFLITDDLKYAASAAETVKNTQAGEKKMKEEQDEEERKKMEAEAKAAKPEDDEDEDEDDEDVAIPGEVEDAEGEHDEL</sequence>
<feature type="binding site" evidence="13">
    <location>
        <position position="337"/>
    </location>
    <ligand>
        <name>an alpha-D-glucoside</name>
        <dbReference type="ChEBI" id="CHEBI:22390"/>
    </ligand>
</feature>
<evidence type="ECO:0000256" key="8">
    <source>
        <dbReference type="ARBA" id="ARBA00022824"/>
    </source>
</evidence>
<keyword evidence="11 12" id="KW-0143">Chaperone</keyword>
<feature type="chain" id="PRO_5036529430" description="Calreticulin" evidence="15">
    <location>
        <begin position="20"/>
        <end position="426"/>
    </location>
</feature>
<feature type="region of interest" description="Disordered" evidence="16">
    <location>
        <begin position="368"/>
        <end position="426"/>
    </location>
</feature>
<dbReference type="Pfam" id="PF00262">
    <property type="entry name" value="Calreticulin"/>
    <property type="match status" value="2"/>
</dbReference>
<keyword evidence="10" id="KW-0106">Calcium</keyword>
<evidence type="ECO:0000256" key="10">
    <source>
        <dbReference type="ARBA" id="ARBA00022837"/>
    </source>
</evidence>
<dbReference type="Gene3D" id="2.60.120.200">
    <property type="match status" value="1"/>
</dbReference>
<proteinExistence type="inferred from homology"/>
<evidence type="ECO:0000256" key="16">
    <source>
        <dbReference type="SAM" id="MobiDB-lite"/>
    </source>
</evidence>
<evidence type="ECO:0000256" key="2">
    <source>
        <dbReference type="ARBA" id="ARBA00010983"/>
    </source>
</evidence>
<keyword evidence="7" id="KW-0677">Repeat</keyword>
<evidence type="ECO:0000256" key="1">
    <source>
        <dbReference type="ARBA" id="ARBA00004319"/>
    </source>
</evidence>
<feature type="compositionally biased region" description="Basic and acidic residues" evidence="16">
    <location>
        <begin position="227"/>
        <end position="271"/>
    </location>
</feature>
<dbReference type="VEuPathDB" id="VectorBase:PPAPM1_000537"/>
<dbReference type="Gene3D" id="2.10.250.10">
    <property type="entry name" value="Calreticulin/calnexin, P domain"/>
    <property type="match status" value="1"/>
</dbReference>
<dbReference type="GO" id="GO:0006457">
    <property type="term" value="P:protein folding"/>
    <property type="evidence" value="ECO:0007669"/>
    <property type="project" value="InterPro"/>
</dbReference>
<evidence type="ECO:0000256" key="5">
    <source>
        <dbReference type="ARBA" id="ARBA00022729"/>
    </source>
</evidence>
<organism evidence="17 18">
    <name type="scientific">Phlebotomus papatasi</name>
    <name type="common">Sandfly</name>
    <dbReference type="NCBI Taxonomy" id="29031"/>
    <lineage>
        <taxon>Eukaryota</taxon>
        <taxon>Metazoa</taxon>
        <taxon>Ecdysozoa</taxon>
        <taxon>Arthropoda</taxon>
        <taxon>Hexapoda</taxon>
        <taxon>Insecta</taxon>
        <taxon>Pterygota</taxon>
        <taxon>Neoptera</taxon>
        <taxon>Endopterygota</taxon>
        <taxon>Diptera</taxon>
        <taxon>Nematocera</taxon>
        <taxon>Psychodoidea</taxon>
        <taxon>Psychodidae</taxon>
        <taxon>Phlebotomus</taxon>
        <taxon>Phlebotomus</taxon>
    </lineage>
</organism>
<dbReference type="SUPFAM" id="SSF63887">
    <property type="entry name" value="P-domain of calnexin/calreticulin"/>
    <property type="match status" value="1"/>
</dbReference>
<dbReference type="InterPro" id="IPR018124">
    <property type="entry name" value="Calret/calnex_CS"/>
</dbReference>